<name>A0ABX0W4M0_9RHOB</name>
<dbReference type="RefSeq" id="WP_167682075.1">
    <property type="nucleotide sequence ID" value="NZ_QHLQ01000002.1"/>
</dbReference>
<evidence type="ECO:0000259" key="2">
    <source>
        <dbReference type="Pfam" id="PF01052"/>
    </source>
</evidence>
<dbReference type="EMBL" id="QHLQ01000002">
    <property type="protein sequence ID" value="NIZ59908.1"/>
    <property type="molecule type" value="Genomic_DNA"/>
</dbReference>
<proteinExistence type="predicted"/>
<gene>
    <name evidence="3" type="ORF">DL239_02835</name>
</gene>
<dbReference type="InterPro" id="IPR036429">
    <property type="entry name" value="SpoA-like_sf"/>
</dbReference>
<reference evidence="3 4" key="1">
    <citation type="submission" date="2018-05" db="EMBL/GenBank/DDBJ databases">
        <authorList>
            <person name="Zhang Y.-J."/>
        </authorList>
    </citation>
    <scope>NUCLEOTIDE SEQUENCE [LARGE SCALE GENOMIC DNA]</scope>
    <source>
        <strain evidence="3 4">CY04</strain>
    </source>
</reference>
<dbReference type="SUPFAM" id="SSF101801">
    <property type="entry name" value="Surface presentation of antigens (SPOA)"/>
    <property type="match status" value="1"/>
</dbReference>
<dbReference type="InterPro" id="IPR001543">
    <property type="entry name" value="FliN-like_C"/>
</dbReference>
<evidence type="ECO:0000313" key="3">
    <source>
        <dbReference type="EMBL" id="NIZ59908.1"/>
    </source>
</evidence>
<evidence type="ECO:0000256" key="1">
    <source>
        <dbReference type="SAM" id="MobiDB-lite"/>
    </source>
</evidence>
<feature type="domain" description="Flagellar motor switch protein FliN-like C-terminal" evidence="2">
    <location>
        <begin position="229"/>
        <end position="295"/>
    </location>
</feature>
<comment type="caution">
    <text evidence="3">The sequence shown here is derived from an EMBL/GenBank/DDBJ whole genome shotgun (WGS) entry which is preliminary data.</text>
</comment>
<sequence>MSKTATDNTAESGAGVLARKLAAVREGAGSNSNSATLKVLRRSLARAAADLCELPLAVIAARQLNCRPEDLSRYLADEKLLVVLDGPNGRIGAATLDAPTVTALIQQQTMGQVMGKAPTERHYTSTDAAMTADFIDRAFAKAVTMLEGQPDLNLFEGFRFGARIEDVRSLMLGLEADDYRVIELGLDLSCGAMQGAVTLIIPEPTAADLGQDGAGELDFGPSLGNGMGSMRVELSADLCRMQVPVSTFSNLQIGDMLPLDQAFLYETDLVSINGQRISGGRLGQINGARAVRLSDANAASAGGTPDSSAFNSEMGGDMAIEHTPEPQGMGLGIAAQTLQDPIDGLGAEPMGDLPMAGIGDLPMADMGDLPMDGMGDLPMADMGDLPMAGMDAGDGLGGDLPMVDMGDLPPMGELGSLDQDDAMAEISELAGLPNIA</sequence>
<keyword evidence="4" id="KW-1185">Reference proteome</keyword>
<organism evidence="3 4">
    <name type="scientific">Parasedimentitalea denitrificans</name>
    <dbReference type="NCBI Taxonomy" id="2211118"/>
    <lineage>
        <taxon>Bacteria</taxon>
        <taxon>Pseudomonadati</taxon>
        <taxon>Pseudomonadota</taxon>
        <taxon>Alphaproteobacteria</taxon>
        <taxon>Rhodobacterales</taxon>
        <taxon>Paracoccaceae</taxon>
        <taxon>Parasedimentitalea</taxon>
    </lineage>
</organism>
<accession>A0ABX0W4M0</accession>
<protein>
    <recommendedName>
        <fullName evidence="2">Flagellar motor switch protein FliN-like C-terminal domain-containing protein</fullName>
    </recommendedName>
</protein>
<dbReference type="Gene3D" id="2.30.330.10">
    <property type="entry name" value="SpoA-like"/>
    <property type="match status" value="1"/>
</dbReference>
<feature type="region of interest" description="Disordered" evidence="1">
    <location>
        <begin position="297"/>
        <end position="329"/>
    </location>
</feature>
<dbReference type="Pfam" id="PF01052">
    <property type="entry name" value="FliMN_C"/>
    <property type="match status" value="1"/>
</dbReference>
<evidence type="ECO:0000313" key="4">
    <source>
        <dbReference type="Proteomes" id="UP001429564"/>
    </source>
</evidence>
<dbReference type="Proteomes" id="UP001429564">
    <property type="component" value="Unassembled WGS sequence"/>
</dbReference>